<dbReference type="EMBL" id="FCOJ02000021">
    <property type="protein sequence ID" value="SAK63696.1"/>
    <property type="molecule type" value="Genomic_DNA"/>
</dbReference>
<comment type="caution">
    <text evidence="2">The sequence shown here is derived from an EMBL/GenBank/DDBJ whole genome shotgun (WGS) entry which is preliminary data.</text>
</comment>
<evidence type="ECO:0000313" key="2">
    <source>
        <dbReference type="EMBL" id="SAK63696.1"/>
    </source>
</evidence>
<feature type="transmembrane region" description="Helical" evidence="1">
    <location>
        <begin position="12"/>
        <end position="29"/>
    </location>
</feature>
<sequence>MYAKFMALPFVTRRVIIAAAAFFSMFLIVHLPKNGFSETLLFAAGLTMLWAVGILIPFLKILFFVLKWRLNYVVRFK</sequence>
<reference evidence="2" key="1">
    <citation type="submission" date="2016-01" db="EMBL/GenBank/DDBJ databases">
        <authorList>
            <person name="Peeters C."/>
        </authorList>
    </citation>
    <scope>NUCLEOTIDE SEQUENCE [LARGE SCALE GENOMIC DNA]</scope>
    <source>
        <strain evidence="2">LMG 29325</strain>
    </source>
</reference>
<keyword evidence="3" id="KW-1185">Reference proteome</keyword>
<dbReference type="Proteomes" id="UP000054596">
    <property type="component" value="Unassembled WGS sequence"/>
</dbReference>
<protein>
    <submittedName>
        <fullName evidence="2">Uncharacterized protein</fullName>
    </submittedName>
</protein>
<organism evidence="2 3">
    <name type="scientific">Caballeronia glebae</name>
    <dbReference type="NCBI Taxonomy" id="1777143"/>
    <lineage>
        <taxon>Bacteria</taxon>
        <taxon>Pseudomonadati</taxon>
        <taxon>Pseudomonadota</taxon>
        <taxon>Betaproteobacteria</taxon>
        <taxon>Burkholderiales</taxon>
        <taxon>Burkholderiaceae</taxon>
        <taxon>Caballeronia</taxon>
    </lineage>
</organism>
<gene>
    <name evidence="2" type="ORF">AWB82_03345</name>
</gene>
<evidence type="ECO:0000313" key="3">
    <source>
        <dbReference type="Proteomes" id="UP000054596"/>
    </source>
</evidence>
<name>A0A158B1S9_9BURK</name>
<keyword evidence="1" id="KW-1133">Transmembrane helix</keyword>
<evidence type="ECO:0000256" key="1">
    <source>
        <dbReference type="SAM" id="Phobius"/>
    </source>
</evidence>
<keyword evidence="1" id="KW-0472">Membrane</keyword>
<proteinExistence type="predicted"/>
<accession>A0A158B1S9</accession>
<keyword evidence="1" id="KW-0812">Transmembrane</keyword>
<dbReference type="AlphaFoldDB" id="A0A158B1S9"/>
<feature type="transmembrane region" description="Helical" evidence="1">
    <location>
        <begin position="41"/>
        <end position="66"/>
    </location>
</feature>
<dbReference type="STRING" id="1777143.AWB82_03345"/>